<protein>
    <submittedName>
        <fullName evidence="1">Uncharacterized protein</fullName>
    </submittedName>
</protein>
<dbReference type="RefSeq" id="WP_190725352.1">
    <property type="nucleotide sequence ID" value="NZ_CP061539.1"/>
</dbReference>
<proteinExistence type="predicted"/>
<reference evidence="1 2" key="1">
    <citation type="submission" date="2020-09" db="EMBL/GenBank/DDBJ databases">
        <title>Investigation of environmental microbes.</title>
        <authorList>
            <person name="Ou Y."/>
            <person name="Kang Q."/>
        </authorList>
    </citation>
    <scope>NUCLEOTIDE SEQUENCE [LARGE SCALE GENOMIC DNA]</scope>
    <source>
        <strain evidence="1 2">KJZ-14</strain>
    </source>
</reference>
<name>A0A7H2BGG0_9MICC</name>
<evidence type="ECO:0000313" key="2">
    <source>
        <dbReference type="Proteomes" id="UP000516404"/>
    </source>
</evidence>
<dbReference type="EMBL" id="CP061539">
    <property type="protein sequence ID" value="QNV38756.1"/>
    <property type="molecule type" value="Genomic_DNA"/>
</dbReference>
<dbReference type="KEGG" id="rter:IDM49_05815"/>
<evidence type="ECO:0000313" key="1">
    <source>
        <dbReference type="EMBL" id="QNV38756.1"/>
    </source>
</evidence>
<keyword evidence="2" id="KW-1185">Reference proteome</keyword>
<organism evidence="1 2">
    <name type="scientific">Rothia terrae</name>
    <dbReference type="NCBI Taxonomy" id="396015"/>
    <lineage>
        <taxon>Bacteria</taxon>
        <taxon>Bacillati</taxon>
        <taxon>Actinomycetota</taxon>
        <taxon>Actinomycetes</taxon>
        <taxon>Micrococcales</taxon>
        <taxon>Micrococcaceae</taxon>
        <taxon>Rothia</taxon>
    </lineage>
</organism>
<dbReference type="GeneID" id="96623746"/>
<accession>A0A7H2BGG0</accession>
<dbReference type="AlphaFoldDB" id="A0A7H2BGG0"/>
<gene>
    <name evidence="1" type="ORF">IDM49_05815</name>
</gene>
<dbReference type="Proteomes" id="UP000516404">
    <property type="component" value="Chromosome"/>
</dbReference>
<sequence length="268" mass="28746">MSSQFSHVFPEDVLAYFSQGTKNARLGAMAQEIARLANENAELRQGSMVVSEATVEAQHIVAKAKADAFSAARKAWEEGSEARAKCVAEGTFIPAPLRTAAVELQESLSHIGHFDPEKKYILLNGGDEYPIAGSKKDYIDNYVEFTGVPANGDEAEASVVVDLVGNYAASGDNEDYTTSLGVEVGGKMLGYISSSYARDVKKFILAASALGISVFAEAELYVTASQKTGSLRNKAVVHVPDKFLTRDAAPKIHRAIKVMNSIYASASR</sequence>